<dbReference type="GO" id="GO:0016787">
    <property type="term" value="F:hydrolase activity"/>
    <property type="evidence" value="ECO:0007669"/>
    <property type="project" value="UniProtKB-KW"/>
</dbReference>
<dbReference type="GO" id="GO:0005975">
    <property type="term" value="P:carbohydrate metabolic process"/>
    <property type="evidence" value="ECO:0007669"/>
    <property type="project" value="InterPro"/>
</dbReference>
<dbReference type="InterPro" id="IPR012341">
    <property type="entry name" value="6hp_glycosidase-like_sf"/>
</dbReference>
<keyword evidence="1" id="KW-0378">Hydrolase</keyword>
<dbReference type="InterPro" id="IPR008928">
    <property type="entry name" value="6-hairpin_glycosidase_sf"/>
</dbReference>
<accession>A0A069CZ58</accession>
<protein>
    <submittedName>
        <fullName evidence="3">Rhamnogalacturonides degradation protein RhiN</fullName>
    </submittedName>
</protein>
<keyword evidence="4" id="KW-1185">Reference proteome</keyword>
<name>A0A069CZ58_9BACE</name>
<reference evidence="3 4" key="1">
    <citation type="journal article" date="2015" name="Microbes Environ.">
        <title>Distribution and evolution of nitrogen fixation genes in the phylum bacteroidetes.</title>
        <authorList>
            <person name="Inoue J."/>
            <person name="Oshima K."/>
            <person name="Suda W."/>
            <person name="Sakamoto M."/>
            <person name="Iino T."/>
            <person name="Noda S."/>
            <person name="Hongoh Y."/>
            <person name="Hattori M."/>
            <person name="Ohkuma M."/>
        </authorList>
    </citation>
    <scope>NUCLEOTIDE SEQUENCE [LARGE SCALE GENOMIC DNA]</scope>
    <source>
        <strain evidence="3 4">JCM 15093</strain>
    </source>
</reference>
<dbReference type="InterPro" id="IPR010905">
    <property type="entry name" value="Glyco_hydro_88"/>
</dbReference>
<dbReference type="EMBL" id="BAJS01000003">
    <property type="protein sequence ID" value="GAK35903.1"/>
    <property type="molecule type" value="Genomic_DNA"/>
</dbReference>
<dbReference type="InterPro" id="IPR052043">
    <property type="entry name" value="PolySaccharide_Degr_Enz"/>
</dbReference>
<dbReference type="Pfam" id="PF07470">
    <property type="entry name" value="Glyco_hydro_88"/>
    <property type="match status" value="1"/>
</dbReference>
<evidence type="ECO:0000313" key="4">
    <source>
        <dbReference type="Proteomes" id="UP000027601"/>
    </source>
</evidence>
<gene>
    <name evidence="3" type="ORF">JCM15093_1033</name>
</gene>
<dbReference type="PANTHER" id="PTHR33886:SF8">
    <property type="entry name" value="UNSATURATED RHAMNOGALACTURONAN HYDROLASE (EUROFUNG)"/>
    <property type="match status" value="1"/>
</dbReference>
<sequence length="188" mass="21729">MNKLICNLLMMGAVVSSLQVSAQKVDEQLPWSVRMTESEMIRCPESWQLDFQPSLKWDYCHGLELQAMLDVYDAYGDKKIYDYAYAYADTMIQADGSIKTYKLSEYNIDRLNSGKFYFASSNNQKKRNSRKPLIYLEVSSIHIHGMPMEVFGTKKYILTKCGSTDSTWEHLSTLSMRSEIAVRKIIKM</sequence>
<comment type="caution">
    <text evidence="3">The sequence shown here is derived from an EMBL/GenBank/DDBJ whole genome shotgun (WGS) entry which is preliminary data.</text>
</comment>
<proteinExistence type="predicted"/>
<dbReference type="Proteomes" id="UP000027601">
    <property type="component" value="Unassembled WGS sequence"/>
</dbReference>
<dbReference type="Gene3D" id="1.50.10.10">
    <property type="match status" value="1"/>
</dbReference>
<keyword evidence="2" id="KW-0732">Signal</keyword>
<evidence type="ECO:0000313" key="3">
    <source>
        <dbReference type="EMBL" id="GAK35903.1"/>
    </source>
</evidence>
<dbReference type="SUPFAM" id="SSF48208">
    <property type="entry name" value="Six-hairpin glycosidases"/>
    <property type="match status" value="1"/>
</dbReference>
<dbReference type="AlphaFoldDB" id="A0A069CZ58"/>
<dbReference type="PANTHER" id="PTHR33886">
    <property type="entry name" value="UNSATURATED RHAMNOGALACTURONAN HYDROLASE (EUROFUNG)"/>
    <property type="match status" value="1"/>
</dbReference>
<evidence type="ECO:0000256" key="2">
    <source>
        <dbReference type="SAM" id="SignalP"/>
    </source>
</evidence>
<feature type="signal peptide" evidence="2">
    <location>
        <begin position="1"/>
        <end position="22"/>
    </location>
</feature>
<feature type="chain" id="PRO_5001662625" evidence="2">
    <location>
        <begin position="23"/>
        <end position="188"/>
    </location>
</feature>
<dbReference type="eggNOG" id="COG4225">
    <property type="taxonomic scope" value="Bacteria"/>
</dbReference>
<organism evidence="3 4">
    <name type="scientific">Bacteroides graminisolvens DSM 19988 = JCM 15093</name>
    <dbReference type="NCBI Taxonomy" id="1121097"/>
    <lineage>
        <taxon>Bacteria</taxon>
        <taxon>Pseudomonadati</taxon>
        <taxon>Bacteroidota</taxon>
        <taxon>Bacteroidia</taxon>
        <taxon>Bacteroidales</taxon>
        <taxon>Bacteroidaceae</taxon>
        <taxon>Bacteroides</taxon>
    </lineage>
</organism>
<evidence type="ECO:0000256" key="1">
    <source>
        <dbReference type="ARBA" id="ARBA00022801"/>
    </source>
</evidence>